<dbReference type="RefSeq" id="WP_350332368.1">
    <property type="nucleotide sequence ID" value="NZ_CP054719.1"/>
</dbReference>
<gene>
    <name evidence="2" type="ORF">CPBP_00382</name>
</gene>
<keyword evidence="3" id="KW-1185">Reference proteome</keyword>
<dbReference type="KEGG" id="pbal:CPBP_00382"/>
<evidence type="ECO:0008006" key="4">
    <source>
        <dbReference type="Google" id="ProtNLM"/>
    </source>
</evidence>
<organism evidence="2 3">
    <name type="scientific">Candidatus Bodocaedibacter vickermanii</name>
    <dbReference type="NCBI Taxonomy" id="2741701"/>
    <lineage>
        <taxon>Bacteria</taxon>
        <taxon>Pseudomonadati</taxon>
        <taxon>Pseudomonadota</taxon>
        <taxon>Alphaproteobacteria</taxon>
        <taxon>Holosporales</taxon>
        <taxon>Candidatus Paracaedibacteraceae</taxon>
        <taxon>Candidatus Bodocaedibacter</taxon>
    </lineage>
</organism>
<dbReference type="Proteomes" id="UP000594001">
    <property type="component" value="Chromosome"/>
</dbReference>
<evidence type="ECO:0000313" key="2">
    <source>
        <dbReference type="EMBL" id="QOL19618.1"/>
    </source>
</evidence>
<dbReference type="EMBL" id="CP054719">
    <property type="protein sequence ID" value="QOL19618.1"/>
    <property type="molecule type" value="Genomic_DNA"/>
</dbReference>
<sequence>MSKKALLSALLISSFAFSNVFAADVVNPAPPTGAQPAAAAAAESTEIVGFKDCTFSAFPLTSSAKTGAAKLSFLNCSLEALDSSFFVNNPTLRELAFVESSINFSIFAGGTFGKGCTRLEALNLKAIKNLTFEQFLAYASSDLLDRIVAESCKLKFSRAGSGATLARFSTNSNSEELTPEEIKRYISMYRTAQAAASSSTTSATAATPTPANGGGVLATLWAMFGSSK</sequence>
<name>A0A7L9RTC6_9PROT</name>
<protein>
    <recommendedName>
        <fullName evidence="4">Pentapeptide repeat-containing protein</fullName>
    </recommendedName>
</protein>
<reference evidence="2 3" key="1">
    <citation type="submission" date="2020-06" db="EMBL/GenBank/DDBJ databases">
        <title>The endosymbiont of the kinetoplastid Bodo saltans is a Paracaedibacter-like alpha-proteobacterium possessing a putative toxin-antitoxin system.</title>
        <authorList>
            <person name="Midha S."/>
            <person name="Rigden D.J."/>
            <person name="Siozios S."/>
            <person name="Hurst G.D.D."/>
            <person name="Jackson A.P."/>
        </authorList>
    </citation>
    <scope>NUCLEOTIDE SEQUENCE [LARGE SCALE GENOMIC DNA]</scope>
    <source>
        <strain evidence="2">Lake Konstanz</strain>
    </source>
</reference>
<accession>A0A7L9RTC6</accession>
<evidence type="ECO:0000256" key="1">
    <source>
        <dbReference type="SAM" id="SignalP"/>
    </source>
</evidence>
<feature type="signal peptide" evidence="1">
    <location>
        <begin position="1"/>
        <end position="22"/>
    </location>
</feature>
<evidence type="ECO:0000313" key="3">
    <source>
        <dbReference type="Proteomes" id="UP000594001"/>
    </source>
</evidence>
<keyword evidence="1" id="KW-0732">Signal</keyword>
<dbReference type="AlphaFoldDB" id="A0A7L9RTC6"/>
<proteinExistence type="predicted"/>
<feature type="chain" id="PRO_5032430402" description="Pentapeptide repeat-containing protein" evidence="1">
    <location>
        <begin position="23"/>
        <end position="228"/>
    </location>
</feature>